<feature type="binding site" description="in other chain" evidence="14">
    <location>
        <position position="352"/>
    </location>
    <ligand>
        <name>K(+)</name>
        <dbReference type="ChEBI" id="CHEBI:29103"/>
        <note>ligand shared between two tetrameric partners</note>
    </ligand>
</feature>
<dbReference type="UniPathway" id="UPA00601">
    <property type="reaction ID" value="UER00295"/>
</dbReference>
<gene>
    <name evidence="17" type="ORF">SSLN_LOCUS3844</name>
</gene>
<organism evidence="19">
    <name type="scientific">Schistocephalus solidus</name>
    <name type="common">Tapeworm</name>
    <dbReference type="NCBI Taxonomy" id="70667"/>
    <lineage>
        <taxon>Eukaryota</taxon>
        <taxon>Metazoa</taxon>
        <taxon>Spiralia</taxon>
        <taxon>Lophotrochozoa</taxon>
        <taxon>Platyhelminthes</taxon>
        <taxon>Cestoda</taxon>
        <taxon>Eucestoda</taxon>
        <taxon>Diphyllobothriidea</taxon>
        <taxon>Diphyllobothriidae</taxon>
        <taxon>Schistocephalus</taxon>
    </lineage>
</organism>
<dbReference type="InterPro" id="IPR046342">
    <property type="entry name" value="CBS_dom_sf"/>
</dbReference>
<dbReference type="OrthoDB" id="416622at2759"/>
<evidence type="ECO:0000313" key="19">
    <source>
        <dbReference type="WBParaSite" id="SSLN_0000397001-mRNA-1"/>
    </source>
</evidence>
<evidence type="ECO:0000256" key="12">
    <source>
        <dbReference type="PIRSR" id="PIRSR000130-1"/>
    </source>
</evidence>
<keyword evidence="18" id="KW-1185">Reference proteome</keyword>
<feature type="active site" description="Thioimidate intermediate" evidence="12">
    <location>
        <position position="352"/>
    </location>
</feature>
<reference evidence="19" key="1">
    <citation type="submission" date="2016-06" db="UniProtKB">
        <authorList>
            <consortium name="WormBaseParasite"/>
        </authorList>
    </citation>
    <scope>IDENTIFICATION</scope>
</reference>
<dbReference type="AlphaFoldDB" id="A0A183SHZ6"/>
<evidence type="ECO:0000256" key="11">
    <source>
        <dbReference type="ARBA" id="ARBA00056556"/>
    </source>
</evidence>
<dbReference type="SUPFAM" id="SSF51412">
    <property type="entry name" value="Inosine monophosphate dehydrogenase (IMPDH)"/>
    <property type="match status" value="1"/>
</dbReference>
<evidence type="ECO:0000256" key="10">
    <source>
        <dbReference type="ARBA" id="ARBA00048028"/>
    </source>
</evidence>
<evidence type="ECO:0000256" key="5">
    <source>
        <dbReference type="ARBA" id="ARBA00022755"/>
    </source>
</evidence>
<keyword evidence="3" id="KW-0479">Metal-binding</keyword>
<evidence type="ECO:0000256" key="3">
    <source>
        <dbReference type="ARBA" id="ARBA00022723"/>
    </source>
</evidence>
<dbReference type="PANTHER" id="PTHR11911">
    <property type="entry name" value="INOSINE-5-MONOPHOSPHATE DEHYDROGENASE RELATED"/>
    <property type="match status" value="1"/>
</dbReference>
<dbReference type="GO" id="GO:0005737">
    <property type="term" value="C:cytoplasm"/>
    <property type="evidence" value="ECO:0007669"/>
    <property type="project" value="TreeGrafter"/>
</dbReference>
<comment type="function">
    <text evidence="11">Catalyzes the conversion of inosine 5'-phosphate (IMP) to xanthosine 5'-phosphate (XMP), the first committed and rate-limiting step in the de novo synthesis of guanine nucleotides, and therefore plays an important role in the regulation of cell growth.</text>
</comment>
<dbReference type="InterPro" id="IPR015875">
    <property type="entry name" value="IMP_DH/GMP_Rdtase_CS"/>
</dbReference>
<dbReference type="PIRSF" id="PIRSF000130">
    <property type="entry name" value="IMPDH"/>
    <property type="match status" value="1"/>
</dbReference>
<dbReference type="GO" id="GO:0006183">
    <property type="term" value="P:GTP biosynthetic process"/>
    <property type="evidence" value="ECO:0007669"/>
    <property type="project" value="TreeGrafter"/>
</dbReference>
<evidence type="ECO:0000256" key="2">
    <source>
        <dbReference type="ARBA" id="ARBA00005502"/>
    </source>
</evidence>
<protein>
    <submittedName>
        <fullName evidence="19">IMP dehydrogenase</fullName>
    </submittedName>
</protein>
<dbReference type="PROSITE" id="PS51371">
    <property type="entry name" value="CBS"/>
    <property type="match status" value="1"/>
</dbReference>
<dbReference type="GO" id="GO:0003938">
    <property type="term" value="F:IMP dehydrogenase activity"/>
    <property type="evidence" value="ECO:0007669"/>
    <property type="project" value="UniProtKB-EC"/>
</dbReference>
<feature type="binding site" evidence="13">
    <location>
        <begin position="295"/>
        <end position="297"/>
    </location>
    <ligand>
        <name>NAD(+)</name>
        <dbReference type="ChEBI" id="CHEBI:57540"/>
    </ligand>
</feature>
<accession>A0A183SHZ6</accession>
<dbReference type="FunFam" id="3.20.20.70:FF:000086">
    <property type="entry name" value="IMP dehydrogenase, putative"/>
    <property type="match status" value="1"/>
</dbReference>
<evidence type="ECO:0000259" key="16">
    <source>
        <dbReference type="PROSITE" id="PS51371"/>
    </source>
</evidence>
<dbReference type="SMART" id="SM00116">
    <property type="entry name" value="CBS"/>
    <property type="match status" value="1"/>
</dbReference>
<dbReference type="PROSITE" id="PS00487">
    <property type="entry name" value="IMP_DH_GMP_RED"/>
    <property type="match status" value="1"/>
</dbReference>
<dbReference type="CDD" id="cd00381">
    <property type="entry name" value="IMPDH"/>
    <property type="match status" value="1"/>
</dbReference>
<comment type="catalytic activity">
    <reaction evidence="10">
        <text>IMP + NAD(+) + H2O = XMP + NADH + H(+)</text>
        <dbReference type="Rhea" id="RHEA:11708"/>
        <dbReference type="ChEBI" id="CHEBI:15377"/>
        <dbReference type="ChEBI" id="CHEBI:15378"/>
        <dbReference type="ChEBI" id="CHEBI:57464"/>
        <dbReference type="ChEBI" id="CHEBI:57540"/>
        <dbReference type="ChEBI" id="CHEBI:57945"/>
        <dbReference type="ChEBI" id="CHEBI:58053"/>
        <dbReference type="EC" id="1.1.1.205"/>
    </reaction>
</comment>
<dbReference type="GO" id="GO:0046872">
    <property type="term" value="F:metal ion binding"/>
    <property type="evidence" value="ECO:0007669"/>
    <property type="project" value="UniProtKB-KW"/>
</dbReference>
<dbReference type="GO" id="GO:0006177">
    <property type="term" value="P:GMP biosynthetic process"/>
    <property type="evidence" value="ECO:0007669"/>
    <property type="project" value="UniProtKB-KW"/>
</dbReference>
<dbReference type="InterPro" id="IPR000644">
    <property type="entry name" value="CBS_dom"/>
</dbReference>
<sequence>MHGDNEEIIPKDGLSAKELFSENSGITYSDFIILPGYLDFMASDVNLSTRLTRNINIKLPFVSSPMDTVTEANMAIAMGKYEQGFILDPIVLGPDDTVDDVNRIRADHGFSGIPITSTGKIGGRLLGLVTLRDIDFLPEESRHCRSLSSQRSQTYLSRSINAVYISHNLCACWLVPCSSIISRSSLLTRFPTVSNSGKLPIVNENNELVALISRTDLKKNTQHPLSSKDERKRLMVGGAVSTHADGLERAVALEQAGVDILLLLIACASAEVFAEQSRRVSELLTKTSLDVLLLDSSQGNSIFQLNMLKNIKSAYPHIEVIAGNVVTCAQAKNLIDAGADALRVGMGSGSICITQEVTAVGRSQATAVYTVADFAKRYNVPVIADGGISTAGHIVKALSLGASSVMMGALLAGTTEAPGEYFFSNGVRLKKYRGMGSLDAMSANPSSQMRYFSETDRVKVAQGVSGNIVDRGSIHQLVPYLMAGVQHGMQQIGAKSLSQLWHQMESGELRFERRSVCAQVEGSVHGLHSYEKRLF</sequence>
<dbReference type="SMART" id="SM01240">
    <property type="entry name" value="IMPDH"/>
    <property type="match status" value="1"/>
</dbReference>
<reference evidence="17 18" key="2">
    <citation type="submission" date="2018-11" db="EMBL/GenBank/DDBJ databases">
        <authorList>
            <consortium name="Pathogen Informatics"/>
        </authorList>
    </citation>
    <scope>NUCLEOTIDE SEQUENCE [LARGE SCALE GENOMIC DNA]</scope>
    <source>
        <strain evidence="17 18">NST_G2</strain>
    </source>
</reference>
<evidence type="ECO:0000313" key="17">
    <source>
        <dbReference type="EMBL" id="VDL90229.1"/>
    </source>
</evidence>
<evidence type="ECO:0000256" key="14">
    <source>
        <dbReference type="PIRSR" id="PIRSR000130-4"/>
    </source>
</evidence>
<feature type="binding site" description="in other chain" evidence="14">
    <location>
        <position position="347"/>
    </location>
    <ligand>
        <name>K(+)</name>
        <dbReference type="ChEBI" id="CHEBI:29103"/>
        <note>ligand shared between two tetrameric partners</note>
    </ligand>
</feature>
<dbReference type="Gene3D" id="3.20.20.70">
    <property type="entry name" value="Aldolase class I"/>
    <property type="match status" value="3"/>
</dbReference>
<proteinExistence type="inferred from homology"/>
<dbReference type="Proteomes" id="UP000275846">
    <property type="component" value="Unassembled WGS sequence"/>
</dbReference>
<evidence type="ECO:0000256" key="1">
    <source>
        <dbReference type="ARBA" id="ARBA00001958"/>
    </source>
</evidence>
<feature type="active site" description="Proton acceptor" evidence="12">
    <location>
        <position position="450"/>
    </location>
</feature>
<comment type="similarity">
    <text evidence="2">Belongs to the IMPDH/GMPR family.</text>
</comment>
<keyword evidence="6 14" id="KW-0630">Potassium</keyword>
<feature type="binding site" evidence="13">
    <location>
        <begin position="345"/>
        <end position="347"/>
    </location>
    <ligand>
        <name>NAD(+)</name>
        <dbReference type="ChEBI" id="CHEBI:57540"/>
    </ligand>
</feature>
<evidence type="ECO:0000256" key="13">
    <source>
        <dbReference type="PIRSR" id="PIRSR000130-3"/>
    </source>
</evidence>
<feature type="binding site" description="in other chain" evidence="14">
    <location>
        <position position="349"/>
    </location>
    <ligand>
        <name>K(+)</name>
        <dbReference type="ChEBI" id="CHEBI:29103"/>
        <note>ligand shared between two tetrameric partners</note>
    </ligand>
</feature>
<dbReference type="InterPro" id="IPR005990">
    <property type="entry name" value="IMP_DH"/>
</dbReference>
<keyword evidence="7" id="KW-0560">Oxidoreductase</keyword>
<dbReference type="InterPro" id="IPR013785">
    <property type="entry name" value="Aldolase_TIM"/>
</dbReference>
<dbReference type="Pfam" id="PF00571">
    <property type="entry name" value="CBS"/>
    <property type="match status" value="1"/>
</dbReference>
<keyword evidence="5" id="KW-0658">Purine biosynthesis</keyword>
<dbReference type="InterPro" id="IPR001093">
    <property type="entry name" value="IMP_DH_GMPRt"/>
</dbReference>
<dbReference type="STRING" id="70667.A0A183SHZ6"/>
<evidence type="ECO:0000256" key="15">
    <source>
        <dbReference type="PROSITE-ProRule" id="PRU00703"/>
    </source>
</evidence>
<keyword evidence="8 13" id="KW-0520">NAD</keyword>
<evidence type="ECO:0000256" key="6">
    <source>
        <dbReference type="ARBA" id="ARBA00022958"/>
    </source>
</evidence>
<evidence type="ECO:0000313" key="18">
    <source>
        <dbReference type="Proteomes" id="UP000275846"/>
    </source>
</evidence>
<comment type="cofactor">
    <cofactor evidence="1">
        <name>K(+)</name>
        <dbReference type="ChEBI" id="CHEBI:29103"/>
    </cofactor>
</comment>
<evidence type="ECO:0000256" key="8">
    <source>
        <dbReference type="ARBA" id="ARBA00023027"/>
    </source>
</evidence>
<evidence type="ECO:0000256" key="9">
    <source>
        <dbReference type="ARBA" id="ARBA00023122"/>
    </source>
</evidence>
<dbReference type="PANTHER" id="PTHR11911:SF111">
    <property type="entry name" value="INOSINE-5'-MONOPHOSPHATE DEHYDROGENASE"/>
    <property type="match status" value="1"/>
</dbReference>
<dbReference type="EMBL" id="UYSU01032667">
    <property type="protein sequence ID" value="VDL90229.1"/>
    <property type="molecule type" value="Genomic_DNA"/>
</dbReference>
<dbReference type="WBParaSite" id="SSLN_0000397001-mRNA-1">
    <property type="protein sequence ID" value="SSLN_0000397001-mRNA-1"/>
    <property type="gene ID" value="SSLN_0000397001"/>
</dbReference>
<dbReference type="SUPFAM" id="SSF54631">
    <property type="entry name" value="CBS-domain pair"/>
    <property type="match status" value="1"/>
</dbReference>
<dbReference type="Pfam" id="PF00478">
    <property type="entry name" value="IMPDH"/>
    <property type="match status" value="1"/>
</dbReference>
<evidence type="ECO:0000256" key="4">
    <source>
        <dbReference type="ARBA" id="ARBA00022749"/>
    </source>
</evidence>
<keyword evidence="9 15" id="KW-0129">CBS domain</keyword>
<name>A0A183SHZ6_SCHSO</name>
<keyword evidence="4" id="KW-0332">GMP biosynthesis</keyword>
<evidence type="ECO:0000256" key="7">
    <source>
        <dbReference type="ARBA" id="ARBA00023002"/>
    </source>
</evidence>
<feature type="domain" description="CBS" evidence="16">
    <location>
        <begin position="85"/>
        <end position="146"/>
    </location>
</feature>